<dbReference type="EMBL" id="CAUJNA010003413">
    <property type="protein sequence ID" value="CAJ1401391.1"/>
    <property type="molecule type" value="Genomic_DNA"/>
</dbReference>
<evidence type="ECO:0000256" key="3">
    <source>
        <dbReference type="ARBA" id="ARBA00022896"/>
    </source>
</evidence>
<dbReference type="AlphaFoldDB" id="A0AA36NFI6"/>
<dbReference type="SMART" id="SM00702">
    <property type="entry name" value="P4Hc"/>
    <property type="match status" value="1"/>
</dbReference>
<dbReference type="InterPro" id="IPR051559">
    <property type="entry name" value="HIF_prolyl_hydroxylases"/>
</dbReference>
<comment type="caution">
    <text evidence="8">The sequence shown here is derived from an EMBL/GenBank/DDBJ whole genome shotgun (WGS) entry which is preliminary data.</text>
</comment>
<dbReference type="InterPro" id="IPR006620">
    <property type="entry name" value="Pro_4_hyd_alph"/>
</dbReference>
<evidence type="ECO:0000256" key="6">
    <source>
        <dbReference type="ARBA" id="ARBA00023004"/>
    </source>
</evidence>
<dbReference type="GO" id="GO:0008198">
    <property type="term" value="F:ferrous iron binding"/>
    <property type="evidence" value="ECO:0007669"/>
    <property type="project" value="TreeGrafter"/>
</dbReference>
<evidence type="ECO:0000313" key="9">
    <source>
        <dbReference type="Proteomes" id="UP001178507"/>
    </source>
</evidence>
<evidence type="ECO:0000256" key="1">
    <source>
        <dbReference type="ARBA" id="ARBA00001961"/>
    </source>
</evidence>
<gene>
    <name evidence="8" type="ORF">EVOR1521_LOCUS24548</name>
</gene>
<dbReference type="Pfam" id="PF13640">
    <property type="entry name" value="2OG-FeII_Oxy_3"/>
    <property type="match status" value="1"/>
</dbReference>
<evidence type="ECO:0000256" key="2">
    <source>
        <dbReference type="ARBA" id="ARBA00022723"/>
    </source>
</evidence>
<protein>
    <recommendedName>
        <fullName evidence="7">Fe2OG dioxygenase domain-containing protein</fullName>
    </recommendedName>
</protein>
<dbReference type="GO" id="GO:0071456">
    <property type="term" value="P:cellular response to hypoxia"/>
    <property type="evidence" value="ECO:0007669"/>
    <property type="project" value="TreeGrafter"/>
</dbReference>
<evidence type="ECO:0000256" key="5">
    <source>
        <dbReference type="ARBA" id="ARBA00023002"/>
    </source>
</evidence>
<dbReference type="PANTHER" id="PTHR12907:SF26">
    <property type="entry name" value="HIF PROLYL HYDROXYLASE, ISOFORM C"/>
    <property type="match status" value="1"/>
</dbReference>
<dbReference type="InterPro" id="IPR044862">
    <property type="entry name" value="Pro_4_hyd_alph_FE2OG_OXY"/>
</dbReference>
<evidence type="ECO:0000313" key="8">
    <source>
        <dbReference type="EMBL" id="CAJ1401391.1"/>
    </source>
</evidence>
<comment type="cofactor">
    <cofactor evidence="1">
        <name>L-ascorbate</name>
        <dbReference type="ChEBI" id="CHEBI:38290"/>
    </cofactor>
</comment>
<dbReference type="GO" id="GO:0031418">
    <property type="term" value="F:L-ascorbic acid binding"/>
    <property type="evidence" value="ECO:0007669"/>
    <property type="project" value="UniProtKB-KW"/>
</dbReference>
<dbReference type="SUPFAM" id="SSF51197">
    <property type="entry name" value="Clavaminate synthase-like"/>
    <property type="match status" value="1"/>
</dbReference>
<dbReference type="GO" id="GO:0031543">
    <property type="term" value="F:peptidyl-proline dioxygenase activity"/>
    <property type="evidence" value="ECO:0007669"/>
    <property type="project" value="TreeGrafter"/>
</dbReference>
<keyword evidence="6" id="KW-0408">Iron</keyword>
<sequence length="945" mass="102095">MSDTYWLVLLGRTTPSNLLDRVGLGMKMLATDWAKSAPQDSAADLFRPVGLISVRPAATGWCQVRDQELRLRRVASEAWLKAESLRQVGAWAEDEDAAFWLDPGILPVLSPAAPRTLAPPADSPESSVLGSLGPKLSEEVLVKLQQDGFVIVDNALPDTLCAMLRGEMDELLEKGQMWQSQSYSQDEGAAHHDIFETSLDFRQVRDTAPTFDRMETDQGLLQALRRIPALSELSMQHVRLQINLGNGGCYTMHTDSGVLAEDSTQVLLATALFYLNDGWEEDHGGELRLYPFPLPPKRIAPRNGRVVLFHPRMVHEVLPNFRKRYCFTLWCAGAPVNSPTEDVDSMTTFAAAAAACEAGAALPNAAASAVPLPLRCLFLPELRPLLVRYVFRDCELQSAVRSHVGPEREQMLEGIHWYHQQMRDNNPDWFRSMLELLPAAAADAAEEIPVGPKQLAWLMAQHCHWWETPGVKGRTSSAAAETMFDQHAYNGDILCFGASSLLPFTGGAMMRTVVSLIGEHVQDLMSPQAVAEATSLVLQQISEEAVTDGSCHSYACSDGWVPKANHGDVPGSSDTECCQRTCKLFTCGSGFVANVAYANNVGASSQQCCDKTCAGMQCPVGQHVAPKMLNVAGTTPEDCCAETCESVVCEPNYAKIAARKEEVHPPGQSQSFCCEATCGLHTCDAARSLAQDPKSLQLTEPSDAKCCKSTCGAFSCPAGAKVPASKERKVGSSPAECCDTLCGGYSCGKGYQADPLKAARFGNTDEVCCRRTCAIYQCNVGWAPKKNVENFVDVGDEICCQKKCVQYQEKCTGDFAPNPDANETIGDTADVCCSGTCALHSCGSGVLIPEPQVTVGAIDELCCEDALCADYRGKSLVDGCNALDKEKCAASKVELLNTRTNKTDVLACAWGDLDICQVGRPKTARLEGPSFGHLGPRQAQPASCV</sequence>
<dbReference type="Proteomes" id="UP001178507">
    <property type="component" value="Unassembled WGS sequence"/>
</dbReference>
<feature type="domain" description="Fe2OG dioxygenase" evidence="7">
    <location>
        <begin position="236"/>
        <end position="333"/>
    </location>
</feature>
<evidence type="ECO:0000259" key="7">
    <source>
        <dbReference type="PROSITE" id="PS51471"/>
    </source>
</evidence>
<dbReference type="Gene3D" id="2.60.120.620">
    <property type="entry name" value="q2cbj1_9rhob like domain"/>
    <property type="match status" value="1"/>
</dbReference>
<proteinExistence type="predicted"/>
<keyword evidence="3" id="KW-0847">Vitamin C</keyword>
<evidence type="ECO:0000256" key="4">
    <source>
        <dbReference type="ARBA" id="ARBA00022964"/>
    </source>
</evidence>
<dbReference type="PANTHER" id="PTHR12907">
    <property type="entry name" value="EGL NINE HOMOLOG-RELATED"/>
    <property type="match status" value="1"/>
</dbReference>
<dbReference type="InterPro" id="IPR005123">
    <property type="entry name" value="Oxoglu/Fe-dep_dioxygenase_dom"/>
</dbReference>
<dbReference type="PROSITE" id="PS51471">
    <property type="entry name" value="FE2OG_OXY"/>
    <property type="match status" value="1"/>
</dbReference>
<organism evidence="8 9">
    <name type="scientific">Effrenium voratum</name>
    <dbReference type="NCBI Taxonomy" id="2562239"/>
    <lineage>
        <taxon>Eukaryota</taxon>
        <taxon>Sar</taxon>
        <taxon>Alveolata</taxon>
        <taxon>Dinophyceae</taxon>
        <taxon>Suessiales</taxon>
        <taxon>Symbiodiniaceae</taxon>
        <taxon>Effrenium</taxon>
    </lineage>
</organism>
<keyword evidence="2" id="KW-0479">Metal-binding</keyword>
<keyword evidence="9" id="KW-1185">Reference proteome</keyword>
<name>A0AA36NFI6_9DINO</name>
<keyword evidence="4" id="KW-0223">Dioxygenase</keyword>
<reference evidence="8" key="1">
    <citation type="submission" date="2023-08" db="EMBL/GenBank/DDBJ databases">
        <authorList>
            <person name="Chen Y."/>
            <person name="Shah S."/>
            <person name="Dougan E. K."/>
            <person name="Thang M."/>
            <person name="Chan C."/>
        </authorList>
    </citation>
    <scope>NUCLEOTIDE SEQUENCE</scope>
</reference>
<keyword evidence="5" id="KW-0560">Oxidoreductase</keyword>
<accession>A0AA36NFI6</accession>